<dbReference type="InterPro" id="IPR045738">
    <property type="entry name" value="DUF6088"/>
</dbReference>
<dbReference type="AlphaFoldDB" id="A0A157SAN7"/>
<feature type="region of interest" description="Disordered" evidence="1">
    <location>
        <begin position="211"/>
        <end position="231"/>
    </location>
</feature>
<reference evidence="2 3" key="1">
    <citation type="submission" date="2016-04" db="EMBL/GenBank/DDBJ databases">
        <authorList>
            <consortium name="Pathogen Informatics"/>
        </authorList>
    </citation>
    <scope>NUCLEOTIDE SEQUENCE [LARGE SCALE GENOMIC DNA]</scope>
    <source>
        <strain evidence="2 3">H050680373</strain>
    </source>
</reference>
<dbReference type="RefSeq" id="WP_066125302.1">
    <property type="nucleotide sequence ID" value="NZ_FKIF01000002.1"/>
</dbReference>
<dbReference type="Proteomes" id="UP000076848">
    <property type="component" value="Unassembled WGS sequence"/>
</dbReference>
<accession>A0A157SAN7</accession>
<protein>
    <recommendedName>
        <fullName evidence="4">Transcriptional regulator, AbiEi antitoxin, Type IV TA system</fullName>
    </recommendedName>
</protein>
<dbReference type="EMBL" id="FKIF01000002">
    <property type="protein sequence ID" value="SAI67500.1"/>
    <property type="molecule type" value="Genomic_DNA"/>
</dbReference>
<evidence type="ECO:0000313" key="2">
    <source>
        <dbReference type="EMBL" id="SAI67500.1"/>
    </source>
</evidence>
<organism evidence="2 3">
    <name type="scientific">Bordetella ansorpii</name>
    <dbReference type="NCBI Taxonomy" id="288768"/>
    <lineage>
        <taxon>Bacteria</taxon>
        <taxon>Pseudomonadati</taxon>
        <taxon>Pseudomonadota</taxon>
        <taxon>Betaproteobacteria</taxon>
        <taxon>Burkholderiales</taxon>
        <taxon>Alcaligenaceae</taxon>
        <taxon>Bordetella</taxon>
    </lineage>
</organism>
<evidence type="ECO:0000313" key="3">
    <source>
        <dbReference type="Proteomes" id="UP000076848"/>
    </source>
</evidence>
<proteinExistence type="predicted"/>
<dbReference type="OrthoDB" id="3181392at2"/>
<gene>
    <name evidence="2" type="ORF">SAMEA3906486_01550</name>
</gene>
<dbReference type="Pfam" id="PF19570">
    <property type="entry name" value="DUF6088"/>
    <property type="match status" value="1"/>
</dbReference>
<name>A0A157SAN7_9BORD</name>
<sequence length="231" mass="25473">MKGIKAQLMAHIDAASPSRVWVPADFSHFGGRDAVDKALQRLVAAGQLRRIDRGLYDRPRVNNLTKKTAASDYRAVVDAIARRDQLRLLVDGMTAANDLGLTDAVPAHVTIHTDARRRTIQLDNLTITFKLTAPSRLYWAGRPAMRVVQALHWLKDTLPADTQRIAKRLAQLLTDTQGDTIRQDLMAGFNTLPAWMQAIIRELPGCDPLAGESGAPTAVSARRRQRAEALA</sequence>
<keyword evidence="3" id="KW-1185">Reference proteome</keyword>
<evidence type="ECO:0000256" key="1">
    <source>
        <dbReference type="SAM" id="MobiDB-lite"/>
    </source>
</evidence>
<dbReference type="STRING" id="288768.SAMEA3906486_01550"/>
<evidence type="ECO:0008006" key="4">
    <source>
        <dbReference type="Google" id="ProtNLM"/>
    </source>
</evidence>